<reference evidence="1" key="1">
    <citation type="submission" date="2023-08" db="EMBL/GenBank/DDBJ databases">
        <title>Reference Genome Resource for the Citrus Pathogen Phytophthora citrophthora.</title>
        <authorList>
            <person name="Moller H."/>
            <person name="Coetzee B."/>
            <person name="Rose L.J."/>
            <person name="Van Niekerk J.M."/>
        </authorList>
    </citation>
    <scope>NUCLEOTIDE SEQUENCE</scope>
    <source>
        <strain evidence="1">STE-U-9442</strain>
    </source>
</reference>
<name>A0AAD9GP03_9STRA</name>
<keyword evidence="2" id="KW-1185">Reference proteome</keyword>
<dbReference type="AlphaFoldDB" id="A0AAD9GP03"/>
<accession>A0AAD9GP03</accession>
<evidence type="ECO:0000313" key="2">
    <source>
        <dbReference type="Proteomes" id="UP001259832"/>
    </source>
</evidence>
<proteinExistence type="predicted"/>
<dbReference type="EMBL" id="JASMQC010000010">
    <property type="protein sequence ID" value="KAK1941981.1"/>
    <property type="molecule type" value="Genomic_DNA"/>
</dbReference>
<comment type="caution">
    <text evidence="1">The sequence shown here is derived from an EMBL/GenBank/DDBJ whole genome shotgun (WGS) entry which is preliminary data.</text>
</comment>
<protein>
    <submittedName>
        <fullName evidence="1">Uncharacterized protein</fullName>
    </submittedName>
</protein>
<gene>
    <name evidence="1" type="ORF">P3T76_006303</name>
</gene>
<organism evidence="1 2">
    <name type="scientific">Phytophthora citrophthora</name>
    <dbReference type="NCBI Taxonomy" id="4793"/>
    <lineage>
        <taxon>Eukaryota</taxon>
        <taxon>Sar</taxon>
        <taxon>Stramenopiles</taxon>
        <taxon>Oomycota</taxon>
        <taxon>Peronosporomycetes</taxon>
        <taxon>Peronosporales</taxon>
        <taxon>Peronosporaceae</taxon>
        <taxon>Phytophthora</taxon>
    </lineage>
</organism>
<sequence>MLQHVVTDYFRLVRYGYATGNLLGFLREVSAPDVMFNTEYSPEAIDQHWCLSQWFGNVEVEVESFQKSSCHSLVVATITKMTITRETLRNVFPHLRTTDNSAHNCKLVEKLLNQRLVMRGSTCFDWDRSSCCLTRVLTQNDMLTPMLNLLGNLEDVARVFNKALISPAFEWRMTPL</sequence>
<dbReference type="Proteomes" id="UP001259832">
    <property type="component" value="Unassembled WGS sequence"/>
</dbReference>
<evidence type="ECO:0000313" key="1">
    <source>
        <dbReference type="EMBL" id="KAK1941981.1"/>
    </source>
</evidence>